<keyword evidence="2" id="KW-1185">Reference proteome</keyword>
<dbReference type="AlphaFoldDB" id="A0A6B2GXK0"/>
<name>A0A6B2GXK0_9BACT</name>
<evidence type="ECO:0000313" key="1">
    <source>
        <dbReference type="EMBL" id="NDK55669.1"/>
    </source>
</evidence>
<dbReference type="Proteomes" id="UP000478546">
    <property type="component" value="Unassembled WGS sequence"/>
</dbReference>
<accession>A0A6B2GXK0</accession>
<protein>
    <submittedName>
        <fullName evidence="1">Uncharacterized protein</fullName>
    </submittedName>
</protein>
<dbReference type="EMBL" id="JAAEAA010000007">
    <property type="protein sequence ID" value="NDK55669.1"/>
    <property type="molecule type" value="Genomic_DNA"/>
</dbReference>
<reference evidence="1 2" key="1">
    <citation type="submission" date="2020-01" db="EMBL/GenBank/DDBJ databases">
        <authorList>
            <person name="Kim M.K."/>
        </authorList>
    </citation>
    <scope>NUCLEOTIDE SEQUENCE [LARGE SCALE GENOMIC DNA]</scope>
    <source>
        <strain evidence="1 2">BT213</strain>
    </source>
</reference>
<dbReference type="RefSeq" id="WP_162345730.1">
    <property type="nucleotide sequence ID" value="NZ_JAAEAA010000007.1"/>
</dbReference>
<organism evidence="1 2">
    <name type="scientific">Pontibacter fetidus</name>
    <dbReference type="NCBI Taxonomy" id="2700082"/>
    <lineage>
        <taxon>Bacteria</taxon>
        <taxon>Pseudomonadati</taxon>
        <taxon>Bacteroidota</taxon>
        <taxon>Cytophagia</taxon>
        <taxon>Cytophagales</taxon>
        <taxon>Hymenobacteraceae</taxon>
        <taxon>Pontibacter</taxon>
    </lineage>
</organism>
<evidence type="ECO:0000313" key="2">
    <source>
        <dbReference type="Proteomes" id="UP000478546"/>
    </source>
</evidence>
<proteinExistence type="predicted"/>
<gene>
    <name evidence="1" type="ORF">GWO68_07065</name>
</gene>
<sequence length="83" mass="9743">MIIEFLLTSIAAFGTLTIIAYLKQFEDGIAELHQQHNLLYCPACHFTHQSETECRNPESKLTKLKKYYTRKRRATFGYTKRSK</sequence>
<comment type="caution">
    <text evidence="1">The sequence shown here is derived from an EMBL/GenBank/DDBJ whole genome shotgun (WGS) entry which is preliminary data.</text>
</comment>